<dbReference type="Proteomes" id="UP000639643">
    <property type="component" value="Unassembled WGS sequence"/>
</dbReference>
<proteinExistence type="predicted"/>
<feature type="region of interest" description="Disordered" evidence="1">
    <location>
        <begin position="199"/>
        <end position="265"/>
    </location>
</feature>
<gene>
    <name evidence="2" type="ORF">CMUS01_07250</name>
</gene>
<dbReference type="AlphaFoldDB" id="A0A8H6KHP3"/>
<feature type="compositionally biased region" description="Polar residues" evidence="1">
    <location>
        <begin position="231"/>
        <end position="241"/>
    </location>
</feature>
<evidence type="ECO:0000313" key="3">
    <source>
        <dbReference type="Proteomes" id="UP000639643"/>
    </source>
</evidence>
<accession>A0A8H6KHP3</accession>
<comment type="caution">
    <text evidence="2">The sequence shown here is derived from an EMBL/GenBank/DDBJ whole genome shotgun (WGS) entry which is preliminary data.</text>
</comment>
<name>A0A8H6KHP3_9PEZI</name>
<feature type="compositionally biased region" description="Low complexity" evidence="1">
    <location>
        <begin position="204"/>
        <end position="213"/>
    </location>
</feature>
<evidence type="ECO:0000256" key="1">
    <source>
        <dbReference type="SAM" id="MobiDB-lite"/>
    </source>
</evidence>
<reference evidence="2" key="1">
    <citation type="journal article" date="2020" name="Phytopathology">
        <title>Genome Sequence Resources of Colletotrichum truncatum, C. plurivorum, C. musicola, and C. sojae: Four Species Pathogenic to Soybean (Glycine max).</title>
        <authorList>
            <person name="Rogerio F."/>
            <person name="Boufleur T.R."/>
            <person name="Ciampi-Guillardi M."/>
            <person name="Sukno S.A."/>
            <person name="Thon M.R."/>
            <person name="Massola Junior N.S."/>
            <person name="Baroncelli R."/>
        </authorList>
    </citation>
    <scope>NUCLEOTIDE SEQUENCE</scope>
    <source>
        <strain evidence="2">LFN0074</strain>
    </source>
</reference>
<sequence>MEIENGERHGLQWQIGQVVVDVARVAVGDLCVLWDETTLRCRCALTDCCNKGPMFVLPISPLASAAQRFDCKALALLHLAATRRCTTQRDAGTVPPLHPLENLDSSNVGLPSAEYKRLRQGGCPVVLPRTASGPLSILLAPPPPQAVTVAVTVRQLPVREPLRQGRHAGGLPPLTFLAGTVTVSPSLARDIPIIAHPFIHGSRQRQQQKQQRQGGPPMTAARLFPAPPRSQLPSNESNDPTPQAIEIGTDSPCRAGLPSPELSSLDLPRTAVLPAPACLIPVSYVTSSAQEFRDM</sequence>
<organism evidence="2 3">
    <name type="scientific">Colletotrichum musicola</name>
    <dbReference type="NCBI Taxonomy" id="2175873"/>
    <lineage>
        <taxon>Eukaryota</taxon>
        <taxon>Fungi</taxon>
        <taxon>Dikarya</taxon>
        <taxon>Ascomycota</taxon>
        <taxon>Pezizomycotina</taxon>
        <taxon>Sordariomycetes</taxon>
        <taxon>Hypocreomycetidae</taxon>
        <taxon>Glomerellales</taxon>
        <taxon>Glomerellaceae</taxon>
        <taxon>Colletotrichum</taxon>
        <taxon>Colletotrichum orchidearum species complex</taxon>
    </lineage>
</organism>
<dbReference type="EMBL" id="WIGM01000255">
    <property type="protein sequence ID" value="KAF6831667.1"/>
    <property type="molecule type" value="Genomic_DNA"/>
</dbReference>
<evidence type="ECO:0000313" key="2">
    <source>
        <dbReference type="EMBL" id="KAF6831667.1"/>
    </source>
</evidence>
<keyword evidence="3" id="KW-1185">Reference proteome</keyword>
<protein>
    <submittedName>
        <fullName evidence="2">Uncharacterized protein</fullName>
    </submittedName>
</protein>